<dbReference type="PANTHER" id="PTHR46112">
    <property type="entry name" value="AMINOPEPTIDASE"/>
    <property type="match status" value="1"/>
</dbReference>
<feature type="domain" description="Creatinase N-terminal" evidence="2">
    <location>
        <begin position="16"/>
        <end position="160"/>
    </location>
</feature>
<evidence type="ECO:0000259" key="1">
    <source>
        <dbReference type="Pfam" id="PF00557"/>
    </source>
</evidence>
<dbReference type="OrthoDB" id="9761809at2"/>
<dbReference type="SUPFAM" id="SSF55920">
    <property type="entry name" value="Creatinase/aminopeptidase"/>
    <property type="match status" value="1"/>
</dbReference>
<dbReference type="CDD" id="cd01066">
    <property type="entry name" value="APP_MetAP"/>
    <property type="match status" value="1"/>
</dbReference>
<keyword evidence="3" id="KW-0378">Hydrolase</keyword>
<dbReference type="GO" id="GO:0016787">
    <property type="term" value="F:hydrolase activity"/>
    <property type="evidence" value="ECO:0007669"/>
    <property type="project" value="UniProtKB-KW"/>
</dbReference>
<dbReference type="Pfam" id="PF00557">
    <property type="entry name" value="Peptidase_M24"/>
    <property type="match status" value="1"/>
</dbReference>
<protein>
    <submittedName>
        <fullName evidence="3">Ectoine hydrolase</fullName>
    </submittedName>
</protein>
<dbReference type="Gene3D" id="3.90.230.10">
    <property type="entry name" value="Creatinase/methionine aminopeptidase superfamily"/>
    <property type="match status" value="1"/>
</dbReference>
<dbReference type="SUPFAM" id="SSF53092">
    <property type="entry name" value="Creatinase/prolidase N-terminal domain"/>
    <property type="match status" value="1"/>
</dbReference>
<evidence type="ECO:0000259" key="2">
    <source>
        <dbReference type="Pfam" id="PF01321"/>
    </source>
</evidence>
<dbReference type="InterPro" id="IPR050659">
    <property type="entry name" value="Peptidase_M24B"/>
</dbReference>
<dbReference type="InterPro" id="IPR036005">
    <property type="entry name" value="Creatinase/aminopeptidase-like"/>
</dbReference>
<dbReference type="InterPro" id="IPR000587">
    <property type="entry name" value="Creatinase_N"/>
</dbReference>
<organism evidence="3 4">
    <name type="scientific">Oceanicella actignis</name>
    <dbReference type="NCBI Taxonomy" id="1189325"/>
    <lineage>
        <taxon>Bacteria</taxon>
        <taxon>Pseudomonadati</taxon>
        <taxon>Pseudomonadota</taxon>
        <taxon>Alphaproteobacteria</taxon>
        <taxon>Rhodobacterales</taxon>
        <taxon>Paracoccaceae</taxon>
        <taxon>Oceanicella</taxon>
    </lineage>
</organism>
<proteinExistence type="predicted"/>
<evidence type="ECO:0000313" key="3">
    <source>
        <dbReference type="EMBL" id="SHN72587.1"/>
    </source>
</evidence>
<dbReference type="Gene3D" id="3.40.350.10">
    <property type="entry name" value="Creatinase/prolidase N-terminal domain"/>
    <property type="match status" value="1"/>
</dbReference>
<evidence type="ECO:0000313" key="4">
    <source>
        <dbReference type="Proteomes" id="UP000184066"/>
    </source>
</evidence>
<accession>A0A1M7TPC2</accession>
<feature type="domain" description="Peptidase M24" evidence="1">
    <location>
        <begin position="168"/>
        <end position="376"/>
    </location>
</feature>
<keyword evidence="4" id="KW-1185">Reference proteome</keyword>
<dbReference type="AlphaFoldDB" id="A0A1M7TPC2"/>
<dbReference type="Pfam" id="PF01321">
    <property type="entry name" value="Creatinase_N"/>
    <property type="match status" value="1"/>
</dbReference>
<dbReference type="STRING" id="1189325.SAMN04488119_108111"/>
<gene>
    <name evidence="3" type="ORF">SAMN05216200_108112</name>
</gene>
<dbReference type="InterPro" id="IPR000994">
    <property type="entry name" value="Pept_M24"/>
</dbReference>
<dbReference type="PANTHER" id="PTHR46112:SF2">
    <property type="entry name" value="XAA-PRO AMINOPEPTIDASE P-RELATED"/>
    <property type="match status" value="1"/>
</dbReference>
<dbReference type="RefSeq" id="WP_091764253.1">
    <property type="nucleotide sequence ID" value="NZ_FOHL01000008.1"/>
</dbReference>
<sequence>MLQRALPFGLEEYADRLARTRASMAARGIDLLIVVDPANMAWLTGYDGWSFYVHQGVIVPMDGDPIWWGRGIDENGARLTTWLADDNIRAYADDFVQSRERHPMEDLSRLIAAEGWDKGRIGVEMDCFQFPAAAFAALRRGLPDARFVDAGGLVNWLRSVKSAQEIAFMRKAARIVESMYDVIFARARPGLRKNELVGDLVRAGIVGTDAFGGDYPAIAPIVPSGEEASTSHLTWNDKPLRKGEATYFEIAGCHRRYHAPLCRTIHLGKPPAHVLNAEAALLDGLAAGIEAARAGNRACDVAAALFAVFERAGIAKDSRCGYSVGLGYPPDWGERTISFRRSDETELKPGMTFHFMPGIWADGWGVAITETILIRETGAAEPLADVPRAICVIE</sequence>
<reference evidence="3 4" key="1">
    <citation type="submission" date="2016-12" db="EMBL/GenBank/DDBJ databases">
        <authorList>
            <person name="Song W.-J."/>
            <person name="Kurnit D.M."/>
        </authorList>
    </citation>
    <scope>NUCLEOTIDE SEQUENCE [LARGE SCALE GENOMIC DNA]</scope>
    <source>
        <strain evidence="3 4">CGMCC 1.10808</strain>
    </source>
</reference>
<name>A0A1M7TPC2_9RHOB</name>
<dbReference type="EMBL" id="FRDL01000008">
    <property type="protein sequence ID" value="SHN72587.1"/>
    <property type="molecule type" value="Genomic_DNA"/>
</dbReference>
<dbReference type="InterPro" id="IPR029149">
    <property type="entry name" value="Creatin/AminoP/Spt16_N"/>
</dbReference>
<dbReference type="Proteomes" id="UP000184066">
    <property type="component" value="Unassembled WGS sequence"/>
</dbReference>